<reference evidence="1 2" key="2">
    <citation type="journal article" date="2018" name="Int. J. Syst. Evol. Microbiol.">
        <title>Marinobacterium aestuarii sp. nov., a benzene-degrading marine bacterium isolated from estuary sediment.</title>
        <authorList>
            <person name="Bae S.S."/>
            <person name="Jung J."/>
            <person name="Chung D."/>
            <person name="Baek K."/>
        </authorList>
    </citation>
    <scope>NUCLEOTIDE SEQUENCE [LARGE SCALE GENOMIC DNA]</scope>
    <source>
        <strain evidence="1 2">ST58-10</strain>
    </source>
</reference>
<evidence type="ECO:0000313" key="2">
    <source>
        <dbReference type="Proteomes" id="UP000078070"/>
    </source>
</evidence>
<dbReference type="GO" id="GO:0016829">
    <property type="term" value="F:lyase activity"/>
    <property type="evidence" value="ECO:0007669"/>
    <property type="project" value="UniProtKB-KW"/>
</dbReference>
<dbReference type="AlphaFoldDB" id="A0A1A9F0U5"/>
<sequence>MQNPTPRQHWMSILARAPRAQLCALYRPEPDTEFELIRAPETGLTQVRARSGGTGAQFNLGDMTLTRCVVRSPAGHLGYAFVAGRDRQQARLAAELDALLQESARQTQLLSDVIEPLARQQRAARSARAAEADSTKVDFFTLVRGED</sequence>
<proteinExistence type="predicted"/>
<dbReference type="KEGG" id="mars:A8C75_15755"/>
<dbReference type="STRING" id="1821621.A8C75_15755"/>
<dbReference type="EMBL" id="CP015839">
    <property type="protein sequence ID" value="ANG63785.1"/>
    <property type="molecule type" value="Genomic_DNA"/>
</dbReference>
<keyword evidence="2" id="KW-1185">Reference proteome</keyword>
<keyword evidence="1" id="KW-0456">Lyase</keyword>
<dbReference type="RefSeq" id="WP_067384498.1">
    <property type="nucleotide sequence ID" value="NZ_CP015839.1"/>
</dbReference>
<organism evidence="1 2">
    <name type="scientific">Marinobacterium aestuarii</name>
    <dbReference type="NCBI Taxonomy" id="1821621"/>
    <lineage>
        <taxon>Bacteria</taxon>
        <taxon>Pseudomonadati</taxon>
        <taxon>Pseudomonadota</taxon>
        <taxon>Gammaproteobacteria</taxon>
        <taxon>Oceanospirillales</taxon>
        <taxon>Oceanospirillaceae</taxon>
        <taxon>Marinobacterium</taxon>
    </lineage>
</organism>
<dbReference type="InterPro" id="IPR009609">
    <property type="entry name" value="Phosphonate_metab_PhnG"/>
</dbReference>
<dbReference type="Proteomes" id="UP000078070">
    <property type="component" value="Chromosome"/>
</dbReference>
<dbReference type="GO" id="GO:0015716">
    <property type="term" value="P:organic phosphonate transport"/>
    <property type="evidence" value="ECO:0007669"/>
    <property type="project" value="InterPro"/>
</dbReference>
<gene>
    <name evidence="1" type="ORF">A8C75_15755</name>
</gene>
<dbReference type="Pfam" id="PF06754">
    <property type="entry name" value="PhnG"/>
    <property type="match status" value="1"/>
</dbReference>
<reference evidence="2" key="1">
    <citation type="submission" date="2016-05" db="EMBL/GenBank/DDBJ databases">
        <authorList>
            <person name="Baek K."/>
            <person name="Yang S.-J."/>
        </authorList>
    </citation>
    <scope>NUCLEOTIDE SEQUENCE [LARGE SCALE GENOMIC DNA]</scope>
    <source>
        <strain evidence="2">ST58-10</strain>
    </source>
</reference>
<name>A0A1A9F0U5_9GAMM</name>
<protein>
    <submittedName>
        <fullName evidence="1">Phosphonate C-P lyase system protein PhnG</fullName>
    </submittedName>
</protein>
<evidence type="ECO:0000313" key="1">
    <source>
        <dbReference type="EMBL" id="ANG63785.1"/>
    </source>
</evidence>
<dbReference type="NCBIfam" id="TIGR03293">
    <property type="entry name" value="PhnG_redo"/>
    <property type="match status" value="1"/>
</dbReference>
<dbReference type="OrthoDB" id="530475at2"/>
<accession>A0A1A9F0U5</accession>
<dbReference type="GO" id="GO:0019634">
    <property type="term" value="P:organic phosphonate metabolic process"/>
    <property type="evidence" value="ECO:0007669"/>
    <property type="project" value="InterPro"/>
</dbReference>